<dbReference type="PANTHER" id="PTHR42856:SF1">
    <property type="entry name" value="ACYL-COENZYME A THIOESTERASE PAAI"/>
    <property type="match status" value="1"/>
</dbReference>
<dbReference type="InterPro" id="IPR006683">
    <property type="entry name" value="Thioestr_dom"/>
</dbReference>
<dbReference type="STRING" id="213810.RUM_06590"/>
<dbReference type="Proteomes" id="UP000007054">
    <property type="component" value="Chromosome"/>
</dbReference>
<dbReference type="HOGENOM" id="CLU_089876_11_2_9"/>
<dbReference type="NCBIfam" id="TIGR00369">
    <property type="entry name" value="unchar_dom_1"/>
    <property type="match status" value="1"/>
</dbReference>
<dbReference type="AlphaFoldDB" id="D4LB76"/>
<dbReference type="Gene3D" id="3.10.129.10">
    <property type="entry name" value="Hotdog Thioesterase"/>
    <property type="match status" value="1"/>
</dbReference>
<organism evidence="3 4">
    <name type="scientific">Ruminococcus champanellensis (strain DSM 18848 / JCM 17042 / KCTC 15320 / 18P13)</name>
    <dbReference type="NCBI Taxonomy" id="213810"/>
    <lineage>
        <taxon>Bacteria</taxon>
        <taxon>Bacillati</taxon>
        <taxon>Bacillota</taxon>
        <taxon>Clostridia</taxon>
        <taxon>Eubacteriales</taxon>
        <taxon>Oscillospiraceae</taxon>
        <taxon>Ruminococcus</taxon>
    </lineage>
</organism>
<protein>
    <submittedName>
        <fullName evidence="3">Uncharacterized domain 1</fullName>
    </submittedName>
</protein>
<sequence length="132" mass="14329">MENKSLAQVRELFQDDRFATLNGAQITEIGDHFAKCELELEERHRNALGAVMGGATFTLADFAFAVASNWEKPGTVSLSSNITYLGGVKGSRLIAEAHRVKDGRTTCYYQVTVTDELGTQVAAVTVTGYHTA</sequence>
<evidence type="ECO:0000256" key="1">
    <source>
        <dbReference type="ARBA" id="ARBA00022801"/>
    </source>
</evidence>
<dbReference type="RefSeq" id="WP_015557778.1">
    <property type="nucleotide sequence ID" value="NC_021039.1"/>
</dbReference>
<proteinExistence type="predicted"/>
<gene>
    <name evidence="3" type="ordered locus">RUM_06590</name>
</gene>
<keyword evidence="1" id="KW-0378">Hydrolase</keyword>
<dbReference type="InterPro" id="IPR052723">
    <property type="entry name" value="Acyl-CoA_thioesterase_PaaI"/>
</dbReference>
<dbReference type="PATRIC" id="fig|213810.4.peg.564"/>
<accession>D4LB76</accession>
<evidence type="ECO:0000313" key="4">
    <source>
        <dbReference type="Proteomes" id="UP000007054"/>
    </source>
</evidence>
<dbReference type="KEGG" id="rch:RUM_06590"/>
<dbReference type="EMBL" id="FP929052">
    <property type="protein sequence ID" value="CBL16871.1"/>
    <property type="molecule type" value="Genomic_DNA"/>
</dbReference>
<dbReference type="SUPFAM" id="SSF54637">
    <property type="entry name" value="Thioesterase/thiol ester dehydrase-isomerase"/>
    <property type="match status" value="1"/>
</dbReference>
<dbReference type="GeneID" id="83155464"/>
<dbReference type="PANTHER" id="PTHR42856">
    <property type="entry name" value="ACYL-COENZYME A THIOESTERASE PAAI"/>
    <property type="match status" value="1"/>
</dbReference>
<reference evidence="3" key="1">
    <citation type="submission" date="2010-03" db="EMBL/GenBank/DDBJ databases">
        <title>The genome sequence of Ruminococcus sp. 18P13.</title>
        <authorList>
            <consortium name="metaHIT consortium -- http://www.metahit.eu/"/>
            <person name="Pajon A."/>
            <person name="Turner K."/>
            <person name="Parkhill J."/>
            <person name="Bernalier A."/>
        </authorList>
    </citation>
    <scope>NUCLEOTIDE SEQUENCE [LARGE SCALE GENOMIC DNA]</scope>
    <source>
        <strain evidence="3">Type strain: 18P13</strain>
    </source>
</reference>
<dbReference type="BioCyc" id="RCHA213810:RUM_RS03175-MONOMER"/>
<keyword evidence="4" id="KW-1185">Reference proteome</keyword>
<reference evidence="3" key="2">
    <citation type="submission" date="2010-03" db="EMBL/GenBank/DDBJ databases">
        <authorList>
            <person name="Pajon A."/>
        </authorList>
    </citation>
    <scope>NUCLEOTIDE SEQUENCE</scope>
    <source>
        <strain evidence="3">Type strain: 18P13</strain>
    </source>
</reference>
<dbReference type="OrthoDB" id="286702at2"/>
<feature type="domain" description="Thioesterase" evidence="2">
    <location>
        <begin position="49"/>
        <end position="121"/>
    </location>
</feature>
<evidence type="ECO:0000313" key="3">
    <source>
        <dbReference type="EMBL" id="CBL16871.1"/>
    </source>
</evidence>
<dbReference type="GO" id="GO:0016289">
    <property type="term" value="F:acyl-CoA hydrolase activity"/>
    <property type="evidence" value="ECO:0007669"/>
    <property type="project" value="UniProtKB-ARBA"/>
</dbReference>
<dbReference type="CDD" id="cd03443">
    <property type="entry name" value="PaaI_thioesterase"/>
    <property type="match status" value="1"/>
</dbReference>
<dbReference type="InterPro" id="IPR029069">
    <property type="entry name" value="HotDog_dom_sf"/>
</dbReference>
<name>D4LB76_RUMC1</name>
<evidence type="ECO:0000259" key="2">
    <source>
        <dbReference type="Pfam" id="PF03061"/>
    </source>
</evidence>
<dbReference type="InterPro" id="IPR003736">
    <property type="entry name" value="PAAI_dom"/>
</dbReference>
<dbReference type="Pfam" id="PF03061">
    <property type="entry name" value="4HBT"/>
    <property type="match status" value="1"/>
</dbReference>